<proteinExistence type="predicted"/>
<organism evidence="2">
    <name type="scientific">Cupriavidus necator</name>
    <name type="common">Alcaligenes eutrophus</name>
    <name type="synonym">Ralstonia eutropha</name>
    <dbReference type="NCBI Taxonomy" id="106590"/>
    <lineage>
        <taxon>Bacteria</taxon>
        <taxon>Pseudomonadati</taxon>
        <taxon>Pseudomonadota</taxon>
        <taxon>Betaproteobacteria</taxon>
        <taxon>Burkholderiales</taxon>
        <taxon>Burkholderiaceae</taxon>
        <taxon>Cupriavidus</taxon>
    </lineage>
</organism>
<accession>A0A1K0JSH3</accession>
<protein>
    <recommendedName>
        <fullName evidence="3">Type 1 fimbrial protein</fullName>
    </recommendedName>
</protein>
<keyword evidence="1" id="KW-0732">Signal</keyword>
<sequence length="115" mass="11421">MKAVELSRKAAGVAGRLVAAGLLAAAGAGSAAAHTGTITFLGGISYPSCGFSPSAGLLQASCQQPSGQIVSAPLPMSPARMPGEARIGVARLDVEPARAGQRATPDAYVVVVTYQ</sequence>
<dbReference type="EMBL" id="FMSH01000357">
    <property type="protein sequence ID" value="SCU83209.1"/>
    <property type="molecule type" value="Genomic_DNA"/>
</dbReference>
<evidence type="ECO:0008006" key="3">
    <source>
        <dbReference type="Google" id="ProtNLM"/>
    </source>
</evidence>
<name>A0A1K0JSH3_CUPNE</name>
<feature type="signal peptide" evidence="1">
    <location>
        <begin position="1"/>
        <end position="33"/>
    </location>
</feature>
<evidence type="ECO:0000313" key="2">
    <source>
        <dbReference type="EMBL" id="SCU83209.1"/>
    </source>
</evidence>
<evidence type="ECO:0000256" key="1">
    <source>
        <dbReference type="SAM" id="SignalP"/>
    </source>
</evidence>
<dbReference type="RefSeq" id="WP_340527502.1">
    <property type="nucleotide sequence ID" value="NZ_FMSH01000357.1"/>
</dbReference>
<feature type="chain" id="PRO_5009664932" description="Type 1 fimbrial protein" evidence="1">
    <location>
        <begin position="34"/>
        <end position="115"/>
    </location>
</feature>
<gene>
    <name evidence="2" type="ORF">CNECB9_420003</name>
</gene>
<reference evidence="2" key="1">
    <citation type="submission" date="2016-09" db="EMBL/GenBank/DDBJ databases">
        <authorList>
            <person name="Capua I."/>
            <person name="De Benedictis P."/>
            <person name="Joannis T."/>
            <person name="Lombin L.H."/>
            <person name="Cattoli G."/>
        </authorList>
    </citation>
    <scope>NUCLEOTIDE SEQUENCE</scope>
    <source>
        <strain evidence="2">B9</strain>
    </source>
</reference>
<dbReference type="AlphaFoldDB" id="A0A1K0JSH3"/>